<name>A0A1V0TIR5_9ACTN</name>
<dbReference type="KEGG" id="sgv:B1H19_00160"/>
<dbReference type="Proteomes" id="UP000192726">
    <property type="component" value="Chromosome"/>
</dbReference>
<reference evidence="2 3" key="1">
    <citation type="submission" date="2017-04" db="EMBL/GenBank/DDBJ databases">
        <title>Complete Genome Sequence of Streptomyces gilvosporeus F607, a Capable Producer of Natamycin.</title>
        <authorList>
            <person name="Zong G."/>
            <person name="Zhong C."/>
            <person name="Fu J."/>
            <person name="Qin R."/>
            <person name="Cao G."/>
        </authorList>
    </citation>
    <scope>NUCLEOTIDE SEQUENCE [LARGE SCALE GENOMIC DNA]</scope>
    <source>
        <strain evidence="2 3">F607</strain>
    </source>
</reference>
<evidence type="ECO:0000313" key="3">
    <source>
        <dbReference type="Proteomes" id="UP000192726"/>
    </source>
</evidence>
<protein>
    <submittedName>
        <fullName evidence="2">Uncharacterized protein</fullName>
    </submittedName>
</protein>
<dbReference type="STRING" id="553510.B1H19_00160"/>
<accession>A0A1V0TIR5</accession>
<proteinExistence type="predicted"/>
<sequence>MADGTDSSAQLALLRPSGQIIAMQTLLRPDELRSSDEITVPSTEPPRRQELQTACNLMDVADEA</sequence>
<feature type="region of interest" description="Disordered" evidence="1">
    <location>
        <begin position="26"/>
        <end position="64"/>
    </location>
</feature>
<organism evidence="2 3">
    <name type="scientific">Streptomyces gilvosporeus</name>
    <dbReference type="NCBI Taxonomy" id="553510"/>
    <lineage>
        <taxon>Bacteria</taxon>
        <taxon>Bacillati</taxon>
        <taxon>Actinomycetota</taxon>
        <taxon>Actinomycetes</taxon>
        <taxon>Kitasatosporales</taxon>
        <taxon>Streptomycetaceae</taxon>
        <taxon>Streptomyces</taxon>
    </lineage>
</organism>
<evidence type="ECO:0000313" key="2">
    <source>
        <dbReference type="EMBL" id="ARF52824.1"/>
    </source>
</evidence>
<dbReference type="AlphaFoldDB" id="A0A1V0TIR5"/>
<gene>
    <name evidence="2" type="ORF">B1H19_00160</name>
</gene>
<dbReference type="EMBL" id="CP020569">
    <property type="protein sequence ID" value="ARF52824.1"/>
    <property type="molecule type" value="Genomic_DNA"/>
</dbReference>
<keyword evidence="3" id="KW-1185">Reference proteome</keyword>
<evidence type="ECO:0000256" key="1">
    <source>
        <dbReference type="SAM" id="MobiDB-lite"/>
    </source>
</evidence>